<gene>
    <name evidence="7" type="ORF">M413DRAFT_32803</name>
</gene>
<dbReference type="InterPro" id="IPR008949">
    <property type="entry name" value="Isoprenoid_synthase_dom_sf"/>
</dbReference>
<keyword evidence="8" id="KW-1185">Reference proteome</keyword>
<sequence length="341" mass="38855">MATSPIQFIIPDLLSTFPWPRRLSEHYLQVKSESAAWVDSYPLFNEELLRPVQHNDPALLAAHTTPREKDIVRLQSDLLIILLAMDEVSDEGGSELNTQIREIVMDAFRNPYNERPGGEHQLGEMTRDFWIRALDRLPPGAFSIPRFIDTFDAYANAIVTKAKDKVERRHRTFEEYLSIRRSTIGLLPCFIISESMLNIPDDVYNHSRMVALRELAMVLIIIANDLFSYAKEKARDEGSAVHNAVEIVMVEKDLDIQGAVKELERYIAGVMAEFLDNAANLPTWGEEMDGKTKAYVDGLAQWIRGNDCWSFETTRYFGKEGLEIQKTRVMKIPAGFSSESP</sequence>
<dbReference type="Pfam" id="PF19086">
    <property type="entry name" value="Terpene_syn_C_2"/>
    <property type="match status" value="1"/>
</dbReference>
<keyword evidence="5 6" id="KW-0456">Lyase</keyword>
<keyword evidence="3 6" id="KW-0479">Metal-binding</keyword>
<reference evidence="7 8" key="1">
    <citation type="submission" date="2014-04" db="EMBL/GenBank/DDBJ databases">
        <authorList>
            <consortium name="DOE Joint Genome Institute"/>
            <person name="Kuo A."/>
            <person name="Gay G."/>
            <person name="Dore J."/>
            <person name="Kohler A."/>
            <person name="Nagy L.G."/>
            <person name="Floudas D."/>
            <person name="Copeland A."/>
            <person name="Barry K.W."/>
            <person name="Cichocki N."/>
            <person name="Veneault-Fourrey C."/>
            <person name="LaButti K."/>
            <person name="Lindquist E.A."/>
            <person name="Lipzen A."/>
            <person name="Lundell T."/>
            <person name="Morin E."/>
            <person name="Murat C."/>
            <person name="Sun H."/>
            <person name="Tunlid A."/>
            <person name="Henrissat B."/>
            <person name="Grigoriev I.V."/>
            <person name="Hibbett D.S."/>
            <person name="Martin F."/>
            <person name="Nordberg H.P."/>
            <person name="Cantor M.N."/>
            <person name="Hua S.X."/>
        </authorList>
    </citation>
    <scope>NUCLEOTIDE SEQUENCE [LARGE SCALE GENOMIC DNA]</scope>
    <source>
        <strain evidence="8">h7</strain>
    </source>
</reference>
<name>A0A0C3BUK7_HEBCY</name>
<keyword evidence="4 6" id="KW-0460">Magnesium</keyword>
<evidence type="ECO:0000256" key="3">
    <source>
        <dbReference type="ARBA" id="ARBA00022723"/>
    </source>
</evidence>
<evidence type="ECO:0000256" key="4">
    <source>
        <dbReference type="ARBA" id="ARBA00022842"/>
    </source>
</evidence>
<comment type="similarity">
    <text evidence="2 6">Belongs to the terpene synthase family.</text>
</comment>
<dbReference type="EMBL" id="KN831833">
    <property type="protein sequence ID" value="KIM35056.1"/>
    <property type="molecule type" value="Genomic_DNA"/>
</dbReference>
<dbReference type="OrthoDB" id="6486656at2759"/>
<evidence type="ECO:0000256" key="1">
    <source>
        <dbReference type="ARBA" id="ARBA00001946"/>
    </source>
</evidence>
<evidence type="ECO:0000256" key="6">
    <source>
        <dbReference type="RuleBase" id="RU366034"/>
    </source>
</evidence>
<dbReference type="GO" id="GO:0046872">
    <property type="term" value="F:metal ion binding"/>
    <property type="evidence" value="ECO:0007669"/>
    <property type="project" value="UniProtKB-KW"/>
</dbReference>
<dbReference type="PANTHER" id="PTHR35201:SF4">
    <property type="entry name" value="BETA-PINACENE SYNTHASE-RELATED"/>
    <property type="match status" value="1"/>
</dbReference>
<dbReference type="SUPFAM" id="SSF48576">
    <property type="entry name" value="Terpenoid synthases"/>
    <property type="match status" value="1"/>
</dbReference>
<dbReference type="PANTHER" id="PTHR35201">
    <property type="entry name" value="TERPENE SYNTHASE"/>
    <property type="match status" value="1"/>
</dbReference>
<dbReference type="EC" id="4.2.3.-" evidence="6"/>
<dbReference type="Gene3D" id="1.10.600.10">
    <property type="entry name" value="Farnesyl Diphosphate Synthase"/>
    <property type="match status" value="1"/>
</dbReference>
<evidence type="ECO:0000313" key="8">
    <source>
        <dbReference type="Proteomes" id="UP000053424"/>
    </source>
</evidence>
<dbReference type="HOGENOM" id="CLU_042538_2_1_1"/>
<dbReference type="Proteomes" id="UP000053424">
    <property type="component" value="Unassembled WGS sequence"/>
</dbReference>
<protein>
    <recommendedName>
        <fullName evidence="6">Terpene synthase</fullName>
        <ecNumber evidence="6">4.2.3.-</ecNumber>
    </recommendedName>
</protein>
<reference evidence="8" key="2">
    <citation type="submission" date="2015-01" db="EMBL/GenBank/DDBJ databases">
        <title>Evolutionary Origins and Diversification of the Mycorrhizal Mutualists.</title>
        <authorList>
            <consortium name="DOE Joint Genome Institute"/>
            <consortium name="Mycorrhizal Genomics Consortium"/>
            <person name="Kohler A."/>
            <person name="Kuo A."/>
            <person name="Nagy L.G."/>
            <person name="Floudas D."/>
            <person name="Copeland A."/>
            <person name="Barry K.W."/>
            <person name="Cichocki N."/>
            <person name="Veneault-Fourrey C."/>
            <person name="LaButti K."/>
            <person name="Lindquist E.A."/>
            <person name="Lipzen A."/>
            <person name="Lundell T."/>
            <person name="Morin E."/>
            <person name="Murat C."/>
            <person name="Riley R."/>
            <person name="Ohm R."/>
            <person name="Sun H."/>
            <person name="Tunlid A."/>
            <person name="Henrissat B."/>
            <person name="Grigoriev I.V."/>
            <person name="Hibbett D.S."/>
            <person name="Martin F."/>
        </authorList>
    </citation>
    <scope>NUCLEOTIDE SEQUENCE [LARGE SCALE GENOMIC DNA]</scope>
    <source>
        <strain evidence="8">h7</strain>
    </source>
</reference>
<dbReference type="AlphaFoldDB" id="A0A0C3BUK7"/>
<evidence type="ECO:0000256" key="2">
    <source>
        <dbReference type="ARBA" id="ARBA00006333"/>
    </source>
</evidence>
<dbReference type="GO" id="GO:0010333">
    <property type="term" value="F:terpene synthase activity"/>
    <property type="evidence" value="ECO:0007669"/>
    <property type="project" value="InterPro"/>
</dbReference>
<dbReference type="GO" id="GO:0008299">
    <property type="term" value="P:isoprenoid biosynthetic process"/>
    <property type="evidence" value="ECO:0007669"/>
    <property type="project" value="UniProtKB-ARBA"/>
</dbReference>
<evidence type="ECO:0000256" key="5">
    <source>
        <dbReference type="ARBA" id="ARBA00023239"/>
    </source>
</evidence>
<proteinExistence type="inferred from homology"/>
<dbReference type="SFLD" id="SFLDG01020">
    <property type="entry name" value="Terpene_Cyclase_Like_2"/>
    <property type="match status" value="1"/>
</dbReference>
<dbReference type="SFLD" id="SFLDS00005">
    <property type="entry name" value="Isoprenoid_Synthase_Type_I"/>
    <property type="match status" value="1"/>
</dbReference>
<accession>A0A0C3BUK7</accession>
<evidence type="ECO:0000313" key="7">
    <source>
        <dbReference type="EMBL" id="KIM35056.1"/>
    </source>
</evidence>
<dbReference type="InterPro" id="IPR034686">
    <property type="entry name" value="Terpene_cyclase-like_2"/>
</dbReference>
<comment type="cofactor">
    <cofactor evidence="1 6">
        <name>Mg(2+)</name>
        <dbReference type="ChEBI" id="CHEBI:18420"/>
    </cofactor>
</comment>
<organism evidence="7 8">
    <name type="scientific">Hebeloma cylindrosporum</name>
    <dbReference type="NCBI Taxonomy" id="76867"/>
    <lineage>
        <taxon>Eukaryota</taxon>
        <taxon>Fungi</taxon>
        <taxon>Dikarya</taxon>
        <taxon>Basidiomycota</taxon>
        <taxon>Agaricomycotina</taxon>
        <taxon>Agaricomycetes</taxon>
        <taxon>Agaricomycetidae</taxon>
        <taxon>Agaricales</taxon>
        <taxon>Agaricineae</taxon>
        <taxon>Hymenogastraceae</taxon>
        <taxon>Hebeloma</taxon>
    </lineage>
</organism>